<comment type="similarity">
    <text evidence="2 9">Belongs to the SLC41A transporter family.</text>
</comment>
<evidence type="ECO:0000256" key="9">
    <source>
        <dbReference type="RuleBase" id="RU362011"/>
    </source>
</evidence>
<feature type="domain" description="CBS" evidence="11">
    <location>
        <begin position="225"/>
        <end position="283"/>
    </location>
</feature>
<evidence type="ECO:0000256" key="8">
    <source>
        <dbReference type="PROSITE-ProRule" id="PRU00703"/>
    </source>
</evidence>
<organism evidence="12 13">
    <name type="scientific">Novispirillum itersonii</name>
    <name type="common">Aquaspirillum itersonii</name>
    <dbReference type="NCBI Taxonomy" id="189"/>
    <lineage>
        <taxon>Bacteria</taxon>
        <taxon>Pseudomonadati</taxon>
        <taxon>Pseudomonadota</taxon>
        <taxon>Alphaproteobacteria</taxon>
        <taxon>Rhodospirillales</taxon>
        <taxon>Novispirillaceae</taxon>
        <taxon>Novispirillum</taxon>
    </lineage>
</organism>
<evidence type="ECO:0000256" key="6">
    <source>
        <dbReference type="ARBA" id="ARBA00022989"/>
    </source>
</evidence>
<feature type="transmembrane region" description="Helical" evidence="9">
    <location>
        <begin position="445"/>
        <end position="468"/>
    </location>
</feature>
<comment type="subcellular location">
    <subcellularLocation>
        <location evidence="9">Cell membrane</location>
        <topology evidence="9">Multi-pass membrane protein</topology>
    </subcellularLocation>
    <subcellularLocation>
        <location evidence="1">Membrane</location>
        <topology evidence="1">Multi-pass membrane protein</topology>
    </subcellularLocation>
</comment>
<evidence type="ECO:0000313" key="13">
    <source>
        <dbReference type="Proteomes" id="UP000544872"/>
    </source>
</evidence>
<reference evidence="12 13" key="1">
    <citation type="submission" date="2020-08" db="EMBL/GenBank/DDBJ databases">
        <title>Genomic Encyclopedia of Type Strains, Phase IV (KMG-IV): sequencing the most valuable type-strain genomes for metagenomic binning, comparative biology and taxonomic classification.</title>
        <authorList>
            <person name="Goeker M."/>
        </authorList>
    </citation>
    <scope>NUCLEOTIDE SEQUENCE [LARGE SCALE GENOMIC DNA]</scope>
    <source>
        <strain evidence="12 13">DSM 11590</strain>
    </source>
</reference>
<evidence type="ECO:0000256" key="4">
    <source>
        <dbReference type="ARBA" id="ARBA00022692"/>
    </source>
</evidence>
<dbReference type="InterPro" id="IPR036739">
    <property type="entry name" value="SLC41_membr_dom_sf"/>
</dbReference>
<evidence type="ECO:0000256" key="2">
    <source>
        <dbReference type="ARBA" id="ARBA00009749"/>
    </source>
</evidence>
<feature type="transmembrane region" description="Helical" evidence="9">
    <location>
        <begin position="408"/>
        <end position="433"/>
    </location>
</feature>
<dbReference type="Proteomes" id="UP000544872">
    <property type="component" value="Unassembled WGS sequence"/>
</dbReference>
<dbReference type="Gene3D" id="3.10.580.10">
    <property type="entry name" value="CBS-domain"/>
    <property type="match status" value="1"/>
</dbReference>
<comment type="function">
    <text evidence="9">Acts as a magnesium transporter.</text>
</comment>
<feature type="region of interest" description="Disordered" evidence="10">
    <location>
        <begin position="1"/>
        <end position="24"/>
    </location>
</feature>
<proteinExistence type="inferred from homology"/>
<accession>A0A7W9ZHG3</accession>
<keyword evidence="5 9" id="KW-0460">Magnesium</keyword>
<evidence type="ECO:0000313" key="12">
    <source>
        <dbReference type="EMBL" id="MBB6211551.1"/>
    </source>
</evidence>
<sequence>MHTTNRPQQARPGRPASSHEDTTFDLAPEFVQDIRAALDDPDRATEAREQVQGLHYADAADLIERLDEDRRAVLLSLLKGGFNPEILPELDDDVRETVLDAFGYADYAALVAELDSDDAVYLVDHLDETERAAVLERLPETDRTVIEQGLSYADDSAGRLMQRELVAVPSYWTVGDAIDWLRGASGLPEEFTELFVVDPRHRPLGLVRLSALLRARRQDRLEALMDTGLEPVDVGMDQEEIALLFRRRDLLSAPVTDRAGRLVGRITIDDVVDVIDEEAEDDMLRLAGLSETGTYADAFATARTRILWLTVNLGTAMLVSSVIGLFEATLEKLVALAVLMPMVSSLGGNAGTQTLTAAVRGLATRDLSADNAWRQTGKELMVGLMNGVVLAVLAGAAAWLWYSDLPLAGVVATAMLLNMIVAALVGMGVPLALERFGVDPAVASSVFVTMMTDMLGFLAVLGLATLFLL</sequence>
<evidence type="ECO:0000256" key="1">
    <source>
        <dbReference type="ARBA" id="ARBA00004141"/>
    </source>
</evidence>
<keyword evidence="9" id="KW-1003">Cell membrane</keyword>
<dbReference type="InterPro" id="IPR000644">
    <property type="entry name" value="CBS_dom"/>
</dbReference>
<keyword evidence="3 9" id="KW-0813">Transport</keyword>
<feature type="transmembrane region" description="Helical" evidence="9">
    <location>
        <begin position="306"/>
        <end position="326"/>
    </location>
</feature>
<keyword evidence="7 9" id="KW-0472">Membrane</keyword>
<dbReference type="InterPro" id="IPR038076">
    <property type="entry name" value="MgtE_N_sf"/>
</dbReference>
<dbReference type="AlphaFoldDB" id="A0A7W9ZHG3"/>
<dbReference type="InterPro" id="IPR046342">
    <property type="entry name" value="CBS_dom_sf"/>
</dbReference>
<evidence type="ECO:0000256" key="3">
    <source>
        <dbReference type="ARBA" id="ARBA00022448"/>
    </source>
</evidence>
<dbReference type="PANTHER" id="PTHR43773">
    <property type="entry name" value="MAGNESIUM TRANSPORTER MGTE"/>
    <property type="match status" value="1"/>
</dbReference>
<dbReference type="SUPFAM" id="SSF158791">
    <property type="entry name" value="MgtE N-terminal domain-like"/>
    <property type="match status" value="1"/>
</dbReference>
<evidence type="ECO:0000256" key="5">
    <source>
        <dbReference type="ARBA" id="ARBA00022842"/>
    </source>
</evidence>
<keyword evidence="4 9" id="KW-0812">Transmembrane</keyword>
<comment type="caution">
    <text evidence="9">Lacks conserved residue(s) required for the propagation of feature annotation.</text>
</comment>
<dbReference type="InterPro" id="IPR006669">
    <property type="entry name" value="MgtE_transporter"/>
</dbReference>
<gene>
    <name evidence="12" type="ORF">FHS48_002992</name>
</gene>
<evidence type="ECO:0000256" key="7">
    <source>
        <dbReference type="ARBA" id="ARBA00023136"/>
    </source>
</evidence>
<keyword evidence="9" id="KW-0479">Metal-binding</keyword>
<dbReference type="Pfam" id="PF00571">
    <property type="entry name" value="CBS"/>
    <property type="match status" value="2"/>
</dbReference>
<dbReference type="GO" id="GO:0046872">
    <property type="term" value="F:metal ion binding"/>
    <property type="evidence" value="ECO:0007669"/>
    <property type="project" value="UniProtKB-KW"/>
</dbReference>
<feature type="domain" description="CBS" evidence="11">
    <location>
        <begin position="161"/>
        <end position="222"/>
    </location>
</feature>
<dbReference type="SMART" id="SM00924">
    <property type="entry name" value="MgtE_N"/>
    <property type="match status" value="1"/>
</dbReference>
<dbReference type="GO" id="GO:0005886">
    <property type="term" value="C:plasma membrane"/>
    <property type="evidence" value="ECO:0007669"/>
    <property type="project" value="UniProtKB-SubCell"/>
</dbReference>
<keyword evidence="6 9" id="KW-1133">Transmembrane helix</keyword>
<dbReference type="EMBL" id="JACIIX010000012">
    <property type="protein sequence ID" value="MBB6211551.1"/>
    <property type="molecule type" value="Genomic_DNA"/>
</dbReference>
<protein>
    <recommendedName>
        <fullName evidence="9">Magnesium transporter MgtE</fullName>
    </recommendedName>
</protein>
<feature type="transmembrane region" description="Helical" evidence="9">
    <location>
        <begin position="380"/>
        <end position="402"/>
    </location>
</feature>
<comment type="caution">
    <text evidence="12">The sequence shown here is derived from an EMBL/GenBank/DDBJ whole genome shotgun (WGS) entry which is preliminary data.</text>
</comment>
<dbReference type="SUPFAM" id="SSF54631">
    <property type="entry name" value="CBS-domain pair"/>
    <property type="match status" value="1"/>
</dbReference>
<evidence type="ECO:0000259" key="11">
    <source>
        <dbReference type="PROSITE" id="PS51371"/>
    </source>
</evidence>
<dbReference type="PANTHER" id="PTHR43773:SF1">
    <property type="entry name" value="MAGNESIUM TRANSPORTER MGTE"/>
    <property type="match status" value="1"/>
</dbReference>
<dbReference type="CDD" id="cd04606">
    <property type="entry name" value="CBS_pair_Mg_transporter"/>
    <property type="match status" value="1"/>
</dbReference>
<evidence type="ECO:0000256" key="10">
    <source>
        <dbReference type="SAM" id="MobiDB-lite"/>
    </source>
</evidence>
<comment type="subunit">
    <text evidence="9">Homodimer.</text>
</comment>
<dbReference type="Gene3D" id="1.25.60.10">
    <property type="entry name" value="MgtE N-terminal domain-like"/>
    <property type="match status" value="1"/>
</dbReference>
<dbReference type="PROSITE" id="PS51371">
    <property type="entry name" value="CBS"/>
    <property type="match status" value="2"/>
</dbReference>
<dbReference type="Pfam" id="PF01769">
    <property type="entry name" value="MgtE"/>
    <property type="match status" value="1"/>
</dbReference>
<dbReference type="InterPro" id="IPR006668">
    <property type="entry name" value="Mg_transptr_MgtE_intracell_dom"/>
</dbReference>
<dbReference type="SUPFAM" id="SSF161093">
    <property type="entry name" value="MgtE membrane domain-like"/>
    <property type="match status" value="1"/>
</dbReference>
<dbReference type="Gene3D" id="1.10.357.20">
    <property type="entry name" value="SLC41 divalent cation transporters, integral membrane domain"/>
    <property type="match status" value="1"/>
</dbReference>
<keyword evidence="13" id="KW-1185">Reference proteome</keyword>
<dbReference type="NCBIfam" id="TIGR00400">
    <property type="entry name" value="mgtE"/>
    <property type="match status" value="1"/>
</dbReference>
<dbReference type="GO" id="GO:0015095">
    <property type="term" value="F:magnesium ion transmembrane transporter activity"/>
    <property type="evidence" value="ECO:0007669"/>
    <property type="project" value="UniProtKB-UniRule"/>
</dbReference>
<dbReference type="SMART" id="SM00116">
    <property type="entry name" value="CBS"/>
    <property type="match status" value="2"/>
</dbReference>
<dbReference type="RefSeq" id="WP_184264432.1">
    <property type="nucleotide sequence ID" value="NZ_JACIIX010000012.1"/>
</dbReference>
<dbReference type="InterPro" id="IPR006667">
    <property type="entry name" value="SLC41_membr_dom"/>
</dbReference>
<keyword evidence="8" id="KW-0129">CBS domain</keyword>
<name>A0A7W9ZHG3_NOVIT</name>
<dbReference type="Pfam" id="PF03448">
    <property type="entry name" value="MgtE_N"/>
    <property type="match status" value="1"/>
</dbReference>